<feature type="region of interest" description="Disordered" evidence="1">
    <location>
        <begin position="44"/>
        <end position="87"/>
    </location>
</feature>
<dbReference type="EMBL" id="JARPUR010000003">
    <property type="protein sequence ID" value="KAK4880574.1"/>
    <property type="molecule type" value="Genomic_DNA"/>
</dbReference>
<proteinExistence type="predicted"/>
<organism evidence="2 3">
    <name type="scientific">Aquatica leii</name>
    <dbReference type="NCBI Taxonomy" id="1421715"/>
    <lineage>
        <taxon>Eukaryota</taxon>
        <taxon>Metazoa</taxon>
        <taxon>Ecdysozoa</taxon>
        <taxon>Arthropoda</taxon>
        <taxon>Hexapoda</taxon>
        <taxon>Insecta</taxon>
        <taxon>Pterygota</taxon>
        <taxon>Neoptera</taxon>
        <taxon>Endopterygota</taxon>
        <taxon>Coleoptera</taxon>
        <taxon>Polyphaga</taxon>
        <taxon>Elateriformia</taxon>
        <taxon>Elateroidea</taxon>
        <taxon>Lampyridae</taxon>
        <taxon>Luciolinae</taxon>
        <taxon>Aquatica</taxon>
    </lineage>
</organism>
<name>A0AAN7SHD7_9COLE</name>
<protein>
    <submittedName>
        <fullName evidence="2">Uncharacterized protein</fullName>
    </submittedName>
</protein>
<dbReference type="AlphaFoldDB" id="A0AAN7SHD7"/>
<evidence type="ECO:0000313" key="2">
    <source>
        <dbReference type="EMBL" id="KAK4880574.1"/>
    </source>
</evidence>
<feature type="compositionally biased region" description="Low complexity" evidence="1">
    <location>
        <begin position="68"/>
        <end position="80"/>
    </location>
</feature>
<dbReference type="Proteomes" id="UP001353858">
    <property type="component" value="Unassembled WGS sequence"/>
</dbReference>
<keyword evidence="3" id="KW-1185">Reference proteome</keyword>
<sequence>MFCVNNKVLSELLILDSDGSAARLWVGISFSISAVGQTKKAKYNTTSKDQDSEDAANTSTQINSGAIESGNENSNNFSESSKFDEQDEHEILNTSFQAQASNSSSVSNNNEHISQNDKNNLLHDEHISNNSVTHGPDFGLAKQPQLVIADGESAIKLFGADQPTLESPDTQMGNKDTQKQIIVLPDDNSLPKCWNTKQRNEFCRKISYKKFSLNDILYG</sequence>
<comment type="caution">
    <text evidence="2">The sequence shown here is derived from an EMBL/GenBank/DDBJ whole genome shotgun (WGS) entry which is preliminary data.</text>
</comment>
<reference evidence="3" key="1">
    <citation type="submission" date="2023-01" db="EMBL/GenBank/DDBJ databases">
        <title>Key to firefly adult light organ development and bioluminescence: homeobox transcription factors regulate luciferase expression and transportation to peroxisome.</title>
        <authorList>
            <person name="Fu X."/>
        </authorList>
    </citation>
    <scope>NUCLEOTIDE SEQUENCE [LARGE SCALE GENOMIC DNA]</scope>
</reference>
<accession>A0AAN7SHD7</accession>
<feature type="compositionally biased region" description="Polar residues" evidence="1">
    <location>
        <begin position="55"/>
        <end position="66"/>
    </location>
</feature>
<evidence type="ECO:0000256" key="1">
    <source>
        <dbReference type="SAM" id="MobiDB-lite"/>
    </source>
</evidence>
<gene>
    <name evidence="2" type="ORF">RN001_008720</name>
</gene>
<evidence type="ECO:0000313" key="3">
    <source>
        <dbReference type="Proteomes" id="UP001353858"/>
    </source>
</evidence>